<dbReference type="Gene3D" id="2.60.120.920">
    <property type="match status" value="1"/>
</dbReference>
<dbReference type="InterPro" id="IPR013320">
    <property type="entry name" value="ConA-like_dom_sf"/>
</dbReference>
<keyword evidence="1" id="KW-0479">Metal-binding</keyword>
<dbReference type="SMART" id="SM00589">
    <property type="entry name" value="PRY"/>
    <property type="match status" value="1"/>
</dbReference>
<dbReference type="SMART" id="SM00449">
    <property type="entry name" value="SPRY"/>
    <property type="match status" value="1"/>
</dbReference>
<dbReference type="GO" id="GO:0008270">
    <property type="term" value="F:zinc ion binding"/>
    <property type="evidence" value="ECO:0007669"/>
    <property type="project" value="UniProtKB-KW"/>
</dbReference>
<dbReference type="PANTHER" id="PTHR25465:SF14">
    <property type="entry name" value="E3 UBIQUITIN-PROTEIN LIGASE TRIM65"/>
    <property type="match status" value="1"/>
</dbReference>
<dbReference type="Pfam" id="PF00622">
    <property type="entry name" value="SPRY"/>
    <property type="match status" value="1"/>
</dbReference>
<reference evidence="5" key="1">
    <citation type="submission" date="2025-08" db="UniProtKB">
        <authorList>
            <consortium name="Ensembl"/>
        </authorList>
    </citation>
    <scope>IDENTIFICATION</scope>
</reference>
<evidence type="ECO:0000313" key="6">
    <source>
        <dbReference type="Proteomes" id="UP000472270"/>
    </source>
</evidence>
<dbReference type="InterPro" id="IPR003877">
    <property type="entry name" value="SPRY_dom"/>
</dbReference>
<name>A0A673H741_9TELE</name>
<proteinExistence type="predicted"/>
<feature type="domain" description="B30.2/SPRY" evidence="4">
    <location>
        <begin position="49"/>
        <end position="245"/>
    </location>
</feature>
<dbReference type="InterPro" id="IPR001870">
    <property type="entry name" value="B30.2/SPRY"/>
</dbReference>
<keyword evidence="2" id="KW-0863">Zinc-finger</keyword>
<dbReference type="Pfam" id="PF13765">
    <property type="entry name" value="PRY"/>
    <property type="match status" value="1"/>
</dbReference>
<dbReference type="InterPro" id="IPR006574">
    <property type="entry name" value="PRY"/>
</dbReference>
<evidence type="ECO:0000313" key="5">
    <source>
        <dbReference type="Ensembl" id="ENSSRHP00000021939.1"/>
    </source>
</evidence>
<dbReference type="InterPro" id="IPR043136">
    <property type="entry name" value="B30.2/SPRY_sf"/>
</dbReference>
<dbReference type="Ensembl" id="ENSSRHT00000022618.1">
    <property type="protein sequence ID" value="ENSSRHP00000021939.1"/>
    <property type="gene ID" value="ENSSRHG00000011653.1"/>
</dbReference>
<organism evidence="5 6">
    <name type="scientific">Sinocyclocheilus rhinocerous</name>
    <dbReference type="NCBI Taxonomy" id="307959"/>
    <lineage>
        <taxon>Eukaryota</taxon>
        <taxon>Metazoa</taxon>
        <taxon>Chordata</taxon>
        <taxon>Craniata</taxon>
        <taxon>Vertebrata</taxon>
        <taxon>Euteleostomi</taxon>
        <taxon>Actinopterygii</taxon>
        <taxon>Neopterygii</taxon>
        <taxon>Teleostei</taxon>
        <taxon>Ostariophysi</taxon>
        <taxon>Cypriniformes</taxon>
        <taxon>Cyprinidae</taxon>
        <taxon>Cyprininae</taxon>
        <taxon>Sinocyclocheilus</taxon>
    </lineage>
</organism>
<dbReference type="PANTHER" id="PTHR25465">
    <property type="entry name" value="B-BOX DOMAIN CONTAINING"/>
    <property type="match status" value="1"/>
</dbReference>
<keyword evidence="6" id="KW-1185">Reference proteome</keyword>
<evidence type="ECO:0000256" key="3">
    <source>
        <dbReference type="ARBA" id="ARBA00022833"/>
    </source>
</evidence>
<dbReference type="PROSITE" id="PS50188">
    <property type="entry name" value="B302_SPRY"/>
    <property type="match status" value="1"/>
</dbReference>
<dbReference type="AlphaFoldDB" id="A0A673H741"/>
<sequence>MVTKEGCSHLASARSLKFSHLRELDLSYNHPGDSVLRQEDPNCKLEKLCLDHGGENMIKAGLQKYFCDLTLDPNTAHNRLSLLESNKKLLYNSKPMSYPDHPERFDGLQQVLCKERLSGRCYWEAEWSGEGDMVLSYEGIGRKGKGDDSRFGANDKSWILSCFVEKLIAWHKQRIDISPPAPPLNKVGVYLDEPAGILSFYSISDTNTLRHLHTFNTTFTEPLYAGFVLYNASVSLCDAKQQDEQLQDIQ</sequence>
<accession>A0A673H741</accession>
<dbReference type="CDD" id="cd16040">
    <property type="entry name" value="SPRY_PRY_SNTX"/>
    <property type="match status" value="1"/>
</dbReference>
<evidence type="ECO:0000259" key="4">
    <source>
        <dbReference type="PROSITE" id="PS50188"/>
    </source>
</evidence>
<dbReference type="InterPro" id="IPR051051">
    <property type="entry name" value="E3_ubiq-ligase_TRIM/RNF"/>
</dbReference>
<dbReference type="PRINTS" id="PR01407">
    <property type="entry name" value="BUTYPHLNCDUF"/>
</dbReference>
<evidence type="ECO:0000256" key="2">
    <source>
        <dbReference type="ARBA" id="ARBA00022771"/>
    </source>
</evidence>
<protein>
    <recommendedName>
        <fullName evidence="4">B30.2/SPRY domain-containing protein</fullName>
    </recommendedName>
</protein>
<keyword evidence="3" id="KW-0862">Zinc</keyword>
<dbReference type="SUPFAM" id="SSF52047">
    <property type="entry name" value="RNI-like"/>
    <property type="match status" value="1"/>
</dbReference>
<reference evidence="5" key="2">
    <citation type="submission" date="2025-09" db="UniProtKB">
        <authorList>
            <consortium name="Ensembl"/>
        </authorList>
    </citation>
    <scope>IDENTIFICATION</scope>
</reference>
<dbReference type="Proteomes" id="UP000472270">
    <property type="component" value="Unassembled WGS sequence"/>
</dbReference>
<dbReference type="SUPFAM" id="SSF49899">
    <property type="entry name" value="Concanavalin A-like lectins/glucanases"/>
    <property type="match status" value="1"/>
</dbReference>
<dbReference type="InterPro" id="IPR003879">
    <property type="entry name" value="Butyrophylin_SPRY"/>
</dbReference>
<dbReference type="GO" id="GO:0005737">
    <property type="term" value="C:cytoplasm"/>
    <property type="evidence" value="ECO:0007669"/>
    <property type="project" value="UniProtKB-ARBA"/>
</dbReference>
<evidence type="ECO:0000256" key="1">
    <source>
        <dbReference type="ARBA" id="ARBA00022723"/>
    </source>
</evidence>